<dbReference type="Ensembl" id="ENSLBET00000036590.1">
    <property type="protein sequence ID" value="ENSLBEP00000035094.1"/>
    <property type="gene ID" value="ENSLBEG00000026367.1"/>
</dbReference>
<dbReference type="PROSITE" id="PS50041">
    <property type="entry name" value="C_TYPE_LECTIN_2"/>
    <property type="match status" value="1"/>
</dbReference>
<dbReference type="GeneTree" id="ENSGT01120000275870"/>
<dbReference type="InterPro" id="IPR016187">
    <property type="entry name" value="CTDL_fold"/>
</dbReference>
<feature type="transmembrane region" description="Helical" evidence="1">
    <location>
        <begin position="12"/>
        <end position="32"/>
    </location>
</feature>
<dbReference type="PANTHER" id="PTHR45784">
    <property type="entry name" value="C-TYPE LECTIN DOMAIN FAMILY 20 MEMBER A-RELATED"/>
    <property type="match status" value="1"/>
</dbReference>
<reference evidence="3" key="2">
    <citation type="submission" date="2025-09" db="UniProtKB">
        <authorList>
            <consortium name="Ensembl"/>
        </authorList>
    </citation>
    <scope>IDENTIFICATION</scope>
</reference>
<dbReference type="InterPro" id="IPR016186">
    <property type="entry name" value="C-type_lectin-like/link_sf"/>
</dbReference>
<evidence type="ECO:0000256" key="1">
    <source>
        <dbReference type="SAM" id="Phobius"/>
    </source>
</evidence>
<name>A0A3Q3GUT3_9LABR</name>
<protein>
    <recommendedName>
        <fullName evidence="2">C-type lectin domain-containing protein</fullName>
    </recommendedName>
</protein>
<keyword evidence="1" id="KW-0472">Membrane</keyword>
<keyword evidence="1" id="KW-1133">Transmembrane helix</keyword>
<dbReference type="Pfam" id="PF00059">
    <property type="entry name" value="Lectin_C"/>
    <property type="match status" value="1"/>
</dbReference>
<dbReference type="InterPro" id="IPR001304">
    <property type="entry name" value="C-type_lectin-like"/>
</dbReference>
<feature type="domain" description="C-type lectin" evidence="2">
    <location>
        <begin position="58"/>
        <end position="167"/>
    </location>
</feature>
<dbReference type="InParanoid" id="A0A3Q3GUT3"/>
<proteinExistence type="predicted"/>
<dbReference type="SUPFAM" id="SSF56436">
    <property type="entry name" value="C-type lectin-like"/>
    <property type="match status" value="1"/>
</dbReference>
<dbReference type="PANTHER" id="PTHR45784:SF3">
    <property type="entry name" value="C-TYPE LECTIN DOMAIN FAMILY 4 MEMBER K-LIKE-RELATED"/>
    <property type="match status" value="1"/>
</dbReference>
<reference evidence="3" key="1">
    <citation type="submission" date="2025-08" db="UniProtKB">
        <authorList>
            <consortium name="Ensembl"/>
        </authorList>
    </citation>
    <scope>IDENTIFICATION</scope>
</reference>
<dbReference type="Gene3D" id="3.10.100.10">
    <property type="entry name" value="Mannose-Binding Protein A, subunit A"/>
    <property type="match status" value="1"/>
</dbReference>
<organism evidence="3 4">
    <name type="scientific">Labrus bergylta</name>
    <name type="common">ballan wrasse</name>
    <dbReference type="NCBI Taxonomy" id="56723"/>
    <lineage>
        <taxon>Eukaryota</taxon>
        <taxon>Metazoa</taxon>
        <taxon>Chordata</taxon>
        <taxon>Craniata</taxon>
        <taxon>Vertebrata</taxon>
        <taxon>Euteleostomi</taxon>
        <taxon>Actinopterygii</taxon>
        <taxon>Neopterygii</taxon>
        <taxon>Teleostei</taxon>
        <taxon>Neoteleostei</taxon>
        <taxon>Acanthomorphata</taxon>
        <taxon>Eupercaria</taxon>
        <taxon>Labriformes</taxon>
        <taxon>Labridae</taxon>
        <taxon>Labrus</taxon>
    </lineage>
</organism>
<dbReference type="STRING" id="56723.ENSLBEP00000035094"/>
<sequence>MISEKKNIQLYRFFIILFSLLTFQIFDFVNMIKIHDWLEKQKPFKTAATLRPVVVSPYGGDDHYVLVVDDKSWFDAQNFCRQHHTDLVSVRSPAENLELKRRLQEGIGVQEAWIGLHRVPWKWSDGSSSFFRKWLLRSLNLPPSGQVNILDNKKFKLMFVVWSRVDS</sequence>
<evidence type="ECO:0000313" key="4">
    <source>
        <dbReference type="Proteomes" id="UP000261660"/>
    </source>
</evidence>
<dbReference type="SMART" id="SM00034">
    <property type="entry name" value="CLECT"/>
    <property type="match status" value="1"/>
</dbReference>
<keyword evidence="4" id="KW-1185">Reference proteome</keyword>
<evidence type="ECO:0000313" key="3">
    <source>
        <dbReference type="Ensembl" id="ENSLBEP00000035094.1"/>
    </source>
</evidence>
<dbReference type="AlphaFoldDB" id="A0A3Q3GUT3"/>
<dbReference type="Proteomes" id="UP000261660">
    <property type="component" value="Unplaced"/>
</dbReference>
<evidence type="ECO:0000259" key="2">
    <source>
        <dbReference type="PROSITE" id="PS50041"/>
    </source>
</evidence>
<keyword evidence="1" id="KW-0812">Transmembrane</keyword>
<accession>A0A3Q3GUT3</accession>